<evidence type="ECO:0000313" key="7">
    <source>
        <dbReference type="EMBL" id="RWX52324.1"/>
    </source>
</evidence>
<dbReference type="GO" id="GO:0046872">
    <property type="term" value="F:metal ion binding"/>
    <property type="evidence" value="ECO:0007669"/>
    <property type="project" value="UniProtKB-KW"/>
</dbReference>
<reference evidence="7 8" key="1">
    <citation type="submission" date="2017-01" db="EMBL/GenBank/DDBJ databases">
        <title>The cable genome- insights into the physiology and evolution of filamentous bacteria capable of sulfide oxidation via long distance electron transfer.</title>
        <authorList>
            <person name="Schreiber L."/>
            <person name="Bjerg J.T."/>
            <person name="Boggild A."/>
            <person name="Van De Vossenberg J."/>
            <person name="Meysman F."/>
            <person name="Nielsen L.P."/>
            <person name="Schramm A."/>
            <person name="Kjeldsen K.U."/>
        </authorList>
    </citation>
    <scope>NUCLEOTIDE SEQUENCE [LARGE SCALE GENOMIC DNA]</scope>
    <source>
        <strain evidence="7">A5</strain>
    </source>
</reference>
<evidence type="ECO:0000313" key="8">
    <source>
        <dbReference type="Proteomes" id="UP000288892"/>
    </source>
</evidence>
<dbReference type="PROSITE" id="PS51007">
    <property type="entry name" value="CYTC"/>
    <property type="match status" value="1"/>
</dbReference>
<evidence type="ECO:0000256" key="4">
    <source>
        <dbReference type="PROSITE-ProRule" id="PRU00433"/>
    </source>
</evidence>
<accession>A0A444JGT3</accession>
<keyword evidence="2 4" id="KW-0479">Metal-binding</keyword>
<dbReference type="InterPro" id="IPR009056">
    <property type="entry name" value="Cyt_c-like_dom"/>
</dbReference>
<sequence>MKLSVIGLVAASLLVAGSAFAVDIEAAKTATASCNGCHSGAMAPKFADAVNKDPEAIKAAIVDGLDTDKPGVMPKQDLGDQLDNVVEWIAAGAPESE</sequence>
<feature type="domain" description="Cytochrome c" evidence="6">
    <location>
        <begin position="12"/>
        <end position="93"/>
    </location>
</feature>
<comment type="caution">
    <text evidence="7">The sequence shown here is derived from an EMBL/GenBank/DDBJ whole genome shotgun (WGS) entry which is preliminary data.</text>
</comment>
<evidence type="ECO:0000256" key="1">
    <source>
        <dbReference type="ARBA" id="ARBA00022617"/>
    </source>
</evidence>
<evidence type="ECO:0000259" key="6">
    <source>
        <dbReference type="PROSITE" id="PS51007"/>
    </source>
</evidence>
<gene>
    <name evidence="7" type="ORF">VU01_102010</name>
</gene>
<evidence type="ECO:0000256" key="5">
    <source>
        <dbReference type="SAM" id="SignalP"/>
    </source>
</evidence>
<proteinExistence type="predicted"/>
<dbReference type="EMBL" id="MTKS01000020">
    <property type="protein sequence ID" value="RWX52324.1"/>
    <property type="molecule type" value="Genomic_DNA"/>
</dbReference>
<dbReference type="GO" id="GO:0009055">
    <property type="term" value="F:electron transfer activity"/>
    <property type="evidence" value="ECO:0007669"/>
    <property type="project" value="InterPro"/>
</dbReference>
<dbReference type="SUPFAM" id="SSF46626">
    <property type="entry name" value="Cytochrome c"/>
    <property type="match status" value="1"/>
</dbReference>
<keyword evidence="5" id="KW-0732">Signal</keyword>
<dbReference type="Proteomes" id="UP000288892">
    <property type="component" value="Unassembled WGS sequence"/>
</dbReference>
<dbReference type="GO" id="GO:0020037">
    <property type="term" value="F:heme binding"/>
    <property type="evidence" value="ECO:0007669"/>
    <property type="project" value="InterPro"/>
</dbReference>
<name>A0A444JGT3_9BACT</name>
<dbReference type="Pfam" id="PF13442">
    <property type="entry name" value="Cytochrome_CBB3"/>
    <property type="match status" value="1"/>
</dbReference>
<feature type="signal peptide" evidence="5">
    <location>
        <begin position="1"/>
        <end position="21"/>
    </location>
</feature>
<dbReference type="AlphaFoldDB" id="A0A444JGT3"/>
<keyword evidence="8" id="KW-1185">Reference proteome</keyword>
<dbReference type="InterPro" id="IPR036909">
    <property type="entry name" value="Cyt_c-like_dom_sf"/>
</dbReference>
<feature type="chain" id="PRO_5019446843" evidence="5">
    <location>
        <begin position="22"/>
        <end position="97"/>
    </location>
</feature>
<organism evidence="7 8">
    <name type="scientific">Candidatus Electrothrix marina</name>
    <dbReference type="NCBI Taxonomy" id="1859130"/>
    <lineage>
        <taxon>Bacteria</taxon>
        <taxon>Pseudomonadati</taxon>
        <taxon>Thermodesulfobacteriota</taxon>
        <taxon>Desulfobulbia</taxon>
        <taxon>Desulfobulbales</taxon>
        <taxon>Desulfobulbaceae</taxon>
        <taxon>Candidatus Electrothrix</taxon>
    </lineage>
</organism>
<keyword evidence="3 4" id="KW-0408">Iron</keyword>
<evidence type="ECO:0000256" key="3">
    <source>
        <dbReference type="ARBA" id="ARBA00023004"/>
    </source>
</evidence>
<keyword evidence="1 4" id="KW-0349">Heme</keyword>
<evidence type="ECO:0000256" key="2">
    <source>
        <dbReference type="ARBA" id="ARBA00022723"/>
    </source>
</evidence>
<protein>
    <submittedName>
        <fullName evidence="7">Cytochrome C oxidase, cbb3-type, subunit III</fullName>
    </submittedName>
</protein>